<evidence type="ECO:0000313" key="7">
    <source>
        <dbReference type="EMBL" id="GAA4430913.1"/>
    </source>
</evidence>
<dbReference type="Pfam" id="PF00128">
    <property type="entry name" value="Alpha-amylase"/>
    <property type="match status" value="1"/>
</dbReference>
<comment type="caution">
    <text evidence="7">The sequence shown here is derived from an EMBL/GenBank/DDBJ whole genome shotgun (WGS) entry which is preliminary data.</text>
</comment>
<dbReference type="InterPro" id="IPR045857">
    <property type="entry name" value="O16G_dom_2"/>
</dbReference>
<dbReference type="InterPro" id="IPR056300">
    <property type="entry name" value="SusG-like_C"/>
</dbReference>
<dbReference type="SMART" id="SM00642">
    <property type="entry name" value="Aamy"/>
    <property type="match status" value="1"/>
</dbReference>
<name>A0ABP8LL40_9BACT</name>
<dbReference type="RefSeq" id="WP_345026008.1">
    <property type="nucleotide sequence ID" value="NZ_BAABEY010000001.1"/>
</dbReference>
<dbReference type="PANTHER" id="PTHR10357">
    <property type="entry name" value="ALPHA-AMYLASE FAMILY MEMBER"/>
    <property type="match status" value="1"/>
</dbReference>
<comment type="similarity">
    <text evidence="1 4">Belongs to the glycosyl hydrolase 13 family.</text>
</comment>
<reference evidence="8" key="1">
    <citation type="journal article" date="2019" name="Int. J. Syst. Evol. Microbiol.">
        <title>The Global Catalogue of Microorganisms (GCM) 10K type strain sequencing project: providing services to taxonomists for standard genome sequencing and annotation.</title>
        <authorList>
            <consortium name="The Broad Institute Genomics Platform"/>
            <consortium name="The Broad Institute Genome Sequencing Center for Infectious Disease"/>
            <person name="Wu L."/>
            <person name="Ma J."/>
        </authorList>
    </citation>
    <scope>NUCLEOTIDE SEQUENCE [LARGE SCALE GENOMIC DNA]</scope>
    <source>
        <strain evidence="8">JCM 31920</strain>
    </source>
</reference>
<dbReference type="Gene3D" id="3.90.400.10">
    <property type="entry name" value="Oligo-1,6-glucosidase, Domain 2"/>
    <property type="match status" value="1"/>
</dbReference>
<keyword evidence="5" id="KW-0119">Carbohydrate metabolism</keyword>
<dbReference type="PRINTS" id="PR00110">
    <property type="entry name" value="ALPHAAMYLASE"/>
</dbReference>
<dbReference type="GO" id="GO:0016787">
    <property type="term" value="F:hydrolase activity"/>
    <property type="evidence" value="ECO:0007669"/>
    <property type="project" value="UniProtKB-KW"/>
</dbReference>
<dbReference type="EMBL" id="BAABEY010000001">
    <property type="protein sequence ID" value="GAA4430913.1"/>
    <property type="molecule type" value="Genomic_DNA"/>
</dbReference>
<dbReference type="InterPro" id="IPR006047">
    <property type="entry name" value="GH13_cat_dom"/>
</dbReference>
<comment type="catalytic activity">
    <reaction evidence="5">
        <text>Endohydrolysis of (1-&gt;4)-alpha-D-glucosidic linkages in polysaccharides containing three or more (1-&gt;4)-alpha-linked D-glucose units.</text>
        <dbReference type="EC" id="3.2.1.1"/>
    </reaction>
</comment>
<dbReference type="EC" id="3.2.1.1" evidence="5"/>
<dbReference type="InterPro" id="IPR017853">
    <property type="entry name" value="GH"/>
</dbReference>
<evidence type="ECO:0000256" key="3">
    <source>
        <dbReference type="ARBA" id="ARBA00023295"/>
    </source>
</evidence>
<dbReference type="Pfam" id="PF23915">
    <property type="entry name" value="SusG_C"/>
    <property type="match status" value="1"/>
</dbReference>
<evidence type="ECO:0000313" key="8">
    <source>
        <dbReference type="Proteomes" id="UP001501508"/>
    </source>
</evidence>
<evidence type="ECO:0000256" key="5">
    <source>
        <dbReference type="RuleBase" id="RU361134"/>
    </source>
</evidence>
<dbReference type="CDD" id="cd11316">
    <property type="entry name" value="AmyAc_bac2_AmyA"/>
    <property type="match status" value="1"/>
</dbReference>
<proteinExistence type="inferred from homology"/>
<gene>
    <name evidence="7" type="ORF">GCM10023091_00830</name>
</gene>
<organism evidence="7 8">
    <name type="scientific">Ravibacter arvi</name>
    <dbReference type="NCBI Taxonomy" id="2051041"/>
    <lineage>
        <taxon>Bacteria</taxon>
        <taxon>Pseudomonadati</taxon>
        <taxon>Bacteroidota</taxon>
        <taxon>Cytophagia</taxon>
        <taxon>Cytophagales</taxon>
        <taxon>Spirosomataceae</taxon>
        <taxon>Ravibacter</taxon>
    </lineage>
</organism>
<protein>
    <recommendedName>
        <fullName evidence="5">Alpha-amylase</fullName>
        <ecNumber evidence="5">3.2.1.1</ecNumber>
    </recommendedName>
</protein>
<evidence type="ECO:0000256" key="4">
    <source>
        <dbReference type="RuleBase" id="RU003615"/>
    </source>
</evidence>
<evidence type="ECO:0000259" key="6">
    <source>
        <dbReference type="SMART" id="SM00642"/>
    </source>
</evidence>
<evidence type="ECO:0000256" key="2">
    <source>
        <dbReference type="ARBA" id="ARBA00022801"/>
    </source>
</evidence>
<evidence type="ECO:0000256" key="1">
    <source>
        <dbReference type="ARBA" id="ARBA00008061"/>
    </source>
</evidence>
<keyword evidence="3 5" id="KW-0326">Glycosidase</keyword>
<dbReference type="Gene3D" id="3.20.20.80">
    <property type="entry name" value="Glycosidases"/>
    <property type="match status" value="1"/>
</dbReference>
<dbReference type="SUPFAM" id="SSF51445">
    <property type="entry name" value="(Trans)glycosidases"/>
    <property type="match status" value="1"/>
</dbReference>
<keyword evidence="2 5" id="KW-0378">Hydrolase</keyword>
<feature type="domain" description="Glycosyl hydrolase family 13 catalytic" evidence="6">
    <location>
        <begin position="10"/>
        <end position="403"/>
    </location>
</feature>
<dbReference type="Proteomes" id="UP001501508">
    <property type="component" value="Unassembled WGS sequence"/>
</dbReference>
<dbReference type="InterPro" id="IPR006046">
    <property type="entry name" value="Alpha_amylase"/>
</dbReference>
<keyword evidence="8" id="KW-1185">Reference proteome</keyword>
<accession>A0ABP8LL40</accession>
<dbReference type="PANTHER" id="PTHR10357:SF179">
    <property type="entry name" value="NEUTRAL AND BASIC AMINO ACID TRANSPORT PROTEIN RBAT"/>
    <property type="match status" value="1"/>
</dbReference>
<sequence>MQDYPRVCYEIFVRSFSDSNGDGIGDLNGIINQMGYLAGLGIQGIWITPVQPSPSYHKYDVTDYCGIDPEFGTLDDFRRLLSVAHAAGIRVYMDLVIHHTSIRHPWFKQAAGNPGSSYRPYYRWMSDELIDAMGLKERALTEDAHTINPWHRVQGDRERFLGIFSREMADLNFDEPRLNDEIDAVARFWLKEIGVDGFRLDAARHIYPDWEKEKNPVFWTGFAQRVAAIKPDAYLIGEVWAETETVAPFFRGLNANFNFDASFKIEAMLISERQDRFIPWLIRQREVFAGHAAGFVDAVMLSNHDQQRIGSTLSGNTAKLKLAAAILLTLPGQPFLYYGEEIGMLGRKPDPAIREPFLWGEPPIETTWRRAVYSKKERVQPLSDALRHPASLFYVYRALIRLRNESVAIGQVQFNEIREFCPERPELLTYIRGSGEDACLVVHNLTARYQTLSLTHDIVRYGIVRYVTHTAFSLKAGVLRLGKYNSVVLTQVAGNIGQPETEVSPALS</sequence>